<evidence type="ECO:0000313" key="7">
    <source>
        <dbReference type="Proteomes" id="UP000002026"/>
    </source>
</evidence>
<evidence type="ECO:0000313" key="6">
    <source>
        <dbReference type="EMBL" id="ACV21266.1"/>
    </source>
</evidence>
<dbReference type="Gene3D" id="3.40.630.190">
    <property type="entry name" value="LCP protein"/>
    <property type="match status" value="1"/>
</dbReference>
<dbReference type="eggNOG" id="COG1316">
    <property type="taxonomic scope" value="Bacteria"/>
</dbReference>
<feature type="domain" description="Cell envelope-related transcriptional attenuator" evidence="4">
    <location>
        <begin position="137"/>
        <end position="283"/>
    </location>
</feature>
<dbReference type="Pfam" id="PF03816">
    <property type="entry name" value="LytR_cpsA_psr"/>
    <property type="match status" value="1"/>
</dbReference>
<dbReference type="AlphaFoldDB" id="C7N1H4"/>
<reference evidence="6 7" key="1">
    <citation type="journal article" date="2009" name="Stand. Genomic Sci.">
        <title>Complete genome sequence of Slackia heliotrinireducens type strain (RHS 1).</title>
        <authorList>
            <person name="Pukall R."/>
            <person name="Lapidus A."/>
            <person name="Nolan M."/>
            <person name="Copeland A."/>
            <person name="Glavina Del Rio T."/>
            <person name="Lucas S."/>
            <person name="Chen F."/>
            <person name="Tice H."/>
            <person name="Cheng J.F."/>
            <person name="Chertkov O."/>
            <person name="Bruce D."/>
            <person name="Goodwin L."/>
            <person name="Kuske C."/>
            <person name="Brettin T."/>
            <person name="Detter J.C."/>
            <person name="Han C."/>
            <person name="Pitluck S."/>
            <person name="Pati A."/>
            <person name="Mavrommatis K."/>
            <person name="Ivanova N."/>
            <person name="Ovchinnikova G."/>
            <person name="Chen A."/>
            <person name="Palaniappan K."/>
            <person name="Schneider S."/>
            <person name="Rohde M."/>
            <person name="Chain P."/>
            <person name="D'haeseleer P."/>
            <person name="Goker M."/>
            <person name="Bristow J."/>
            <person name="Eisen J.A."/>
            <person name="Markowitz V."/>
            <person name="Kyrpides N.C."/>
            <person name="Klenk H.P."/>
            <person name="Hugenholtz P."/>
        </authorList>
    </citation>
    <scope>NUCLEOTIDE SEQUENCE [LARGE SCALE GENOMIC DNA]</scope>
    <source>
        <strain evidence="7">ATCC 29202 / DSM 20476 / NCTC 11029 / RHS 1</strain>
    </source>
</reference>
<dbReference type="STRING" id="471855.Shel_01960"/>
<dbReference type="InterPro" id="IPR050922">
    <property type="entry name" value="LytR/CpsA/Psr_CW_biosynth"/>
</dbReference>
<feature type="compositionally biased region" description="Polar residues" evidence="2">
    <location>
        <begin position="9"/>
        <end position="33"/>
    </location>
</feature>
<evidence type="ECO:0000256" key="1">
    <source>
        <dbReference type="ARBA" id="ARBA00006068"/>
    </source>
</evidence>
<accession>C7N1H4</accession>
<name>C7N1H4_SLAHD</name>
<sequence length="490" mass="52410">MGNRRRSGSDSYSAYSRQSNTPYSSSNYGTSAQGAADRYSRRTQQAEYGKQMEKKRRGKRVLTTVLVSLLVVLFAGAAAFGAYYFMINSNLHQEVDEDLAAALDEVETPTDPFYVLLLGVDRSESRDGSAEFGDVFRSDTIILARIDPTEKQATLISIVRDTYVDIEGYGPNKINAAHAFGGPALTVKTVSEFAGVPISHYVEVDFDGFEAAVDAVGGVDVDVPITIDDDDAGGYVAAGEQTLSGEEALILCRARHAYDEYGDGDMYRAANQRMVIGALAEKVLAADTGTMLNLITDMSEYVTTDMSVAEIASVAMAMRGMDTDSIYSCSNPTTSAYENDVWYEYSNNQAWTVMMQRVDAGLSPTGDDATSSNNGGIIDGTVDSDYIAETVLGDDMAQTVVADVVVLNGNGVDGSAARASSILMNNGMTVVSTGSANSYEYGQTVVVYNDPSFRDEAEKAQGALGVGYVFENDGTYAFTGDVLVVVGADF</sequence>
<keyword evidence="7" id="KW-1185">Reference proteome</keyword>
<dbReference type="InterPro" id="IPR027381">
    <property type="entry name" value="LytR/CpsA/Psr_C"/>
</dbReference>
<dbReference type="InterPro" id="IPR004474">
    <property type="entry name" value="LytR_CpsA_psr"/>
</dbReference>
<feature type="transmembrane region" description="Helical" evidence="3">
    <location>
        <begin position="61"/>
        <end position="86"/>
    </location>
</feature>
<dbReference type="Gene3D" id="3.30.70.2390">
    <property type="match status" value="1"/>
</dbReference>
<dbReference type="KEGG" id="shi:Shel_01960"/>
<feature type="region of interest" description="Disordered" evidence="2">
    <location>
        <begin position="1"/>
        <end position="53"/>
    </location>
</feature>
<dbReference type="NCBIfam" id="TIGR00350">
    <property type="entry name" value="lytR_cpsA_psr"/>
    <property type="match status" value="1"/>
</dbReference>
<evidence type="ECO:0000256" key="2">
    <source>
        <dbReference type="SAM" id="MobiDB-lite"/>
    </source>
</evidence>
<evidence type="ECO:0000256" key="3">
    <source>
        <dbReference type="SAM" id="Phobius"/>
    </source>
</evidence>
<evidence type="ECO:0000259" key="5">
    <source>
        <dbReference type="Pfam" id="PF13399"/>
    </source>
</evidence>
<comment type="similarity">
    <text evidence="1">Belongs to the LytR/CpsA/Psr (LCP) family.</text>
</comment>
<keyword evidence="3" id="KW-0812">Transmembrane</keyword>
<organism evidence="6 7">
    <name type="scientific">Slackia heliotrinireducens (strain ATCC 29202 / DSM 20476 / NCTC 11029 / RHS 1)</name>
    <name type="common">Peptococcus heliotrinreducens</name>
    <dbReference type="NCBI Taxonomy" id="471855"/>
    <lineage>
        <taxon>Bacteria</taxon>
        <taxon>Bacillati</taxon>
        <taxon>Actinomycetota</taxon>
        <taxon>Coriobacteriia</taxon>
        <taxon>Eggerthellales</taxon>
        <taxon>Eggerthellaceae</taxon>
        <taxon>Slackia</taxon>
    </lineage>
</organism>
<proteinExistence type="inferred from homology"/>
<dbReference type="RefSeq" id="WP_012797377.1">
    <property type="nucleotide sequence ID" value="NC_013165.1"/>
</dbReference>
<gene>
    <name evidence="6" type="ordered locus">Shel_01960</name>
</gene>
<keyword evidence="3" id="KW-0472">Membrane</keyword>
<dbReference type="Pfam" id="PF13399">
    <property type="entry name" value="LytR_C"/>
    <property type="match status" value="1"/>
</dbReference>
<evidence type="ECO:0000259" key="4">
    <source>
        <dbReference type="Pfam" id="PF03816"/>
    </source>
</evidence>
<dbReference type="PANTHER" id="PTHR33392:SF6">
    <property type="entry name" value="POLYISOPRENYL-TEICHOIC ACID--PEPTIDOGLYCAN TEICHOIC ACID TRANSFERASE TAGU"/>
    <property type="match status" value="1"/>
</dbReference>
<dbReference type="Proteomes" id="UP000002026">
    <property type="component" value="Chromosome"/>
</dbReference>
<feature type="domain" description="LytR/CpsA/Psr regulator C-terminal" evidence="5">
    <location>
        <begin position="404"/>
        <end position="490"/>
    </location>
</feature>
<dbReference type="HOGENOM" id="CLU_016455_3_0_11"/>
<keyword evidence="3" id="KW-1133">Transmembrane helix</keyword>
<dbReference type="PANTHER" id="PTHR33392">
    <property type="entry name" value="POLYISOPRENYL-TEICHOIC ACID--PEPTIDOGLYCAN TEICHOIC ACID TRANSFERASE TAGU"/>
    <property type="match status" value="1"/>
</dbReference>
<protein>
    <submittedName>
        <fullName evidence="6">Cell envelope-related function transcriptional attenuator common domain protein</fullName>
    </submittedName>
</protein>
<dbReference type="EMBL" id="CP001684">
    <property type="protein sequence ID" value="ACV21266.1"/>
    <property type="molecule type" value="Genomic_DNA"/>
</dbReference>